<feature type="modified residue" description="4-aspartylphosphate" evidence="11">
    <location>
        <position position="847"/>
    </location>
</feature>
<feature type="domain" description="Response regulatory" evidence="15">
    <location>
        <begin position="920"/>
        <end position="1034"/>
    </location>
</feature>
<dbReference type="CDD" id="cd00082">
    <property type="entry name" value="HisKA"/>
    <property type="match status" value="1"/>
</dbReference>
<feature type="transmembrane region" description="Helical" evidence="13">
    <location>
        <begin position="191"/>
        <end position="212"/>
    </location>
</feature>
<keyword evidence="7" id="KW-0418">Kinase</keyword>
<dbReference type="Gene3D" id="6.10.340.10">
    <property type="match status" value="1"/>
</dbReference>
<dbReference type="PANTHER" id="PTHR45339">
    <property type="entry name" value="HYBRID SIGNAL TRANSDUCTION HISTIDINE KINASE J"/>
    <property type="match status" value="1"/>
</dbReference>
<dbReference type="OrthoDB" id="9790669at2"/>
<dbReference type="InterPro" id="IPR003594">
    <property type="entry name" value="HATPase_dom"/>
</dbReference>
<dbReference type="Gene3D" id="1.10.287.130">
    <property type="match status" value="1"/>
</dbReference>
<dbReference type="Gene3D" id="3.40.50.2300">
    <property type="match status" value="3"/>
</dbReference>
<keyword evidence="6" id="KW-0808">Transferase</keyword>
<dbReference type="Pfam" id="PF13185">
    <property type="entry name" value="GAF_2"/>
    <property type="match status" value="1"/>
</dbReference>
<evidence type="ECO:0000256" key="2">
    <source>
        <dbReference type="ARBA" id="ARBA00006402"/>
    </source>
</evidence>
<dbReference type="GO" id="GO:0000155">
    <property type="term" value="F:phosphorelay sensor kinase activity"/>
    <property type="evidence" value="ECO:0007669"/>
    <property type="project" value="InterPro"/>
</dbReference>
<evidence type="ECO:0000256" key="3">
    <source>
        <dbReference type="ARBA" id="ARBA00012438"/>
    </source>
</evidence>
<proteinExistence type="inferred from homology"/>
<dbReference type="SUPFAM" id="SSF52172">
    <property type="entry name" value="CheY-like"/>
    <property type="match status" value="3"/>
</dbReference>
<reference evidence="16 17" key="1">
    <citation type="submission" date="2016-09" db="EMBL/GenBank/DDBJ databases">
        <title>Genomic analysis reveals versatility of anaerobic energy metabolism of Geosporobacter ferrireducens IRF9 of phylum Firmicutes.</title>
        <authorList>
            <person name="Kim S.-J."/>
        </authorList>
    </citation>
    <scope>NUCLEOTIDE SEQUENCE [LARGE SCALE GENOMIC DNA]</scope>
    <source>
        <strain evidence="16 17">IRF9</strain>
    </source>
</reference>
<dbReference type="CDD" id="cd17546">
    <property type="entry name" value="REC_hyHK_CKI1_RcsC-like"/>
    <property type="match status" value="1"/>
</dbReference>
<accession>A0A1D8GIN3</accession>
<dbReference type="InterPro" id="IPR005467">
    <property type="entry name" value="His_kinase_dom"/>
</dbReference>
<keyword evidence="13" id="KW-0812">Transmembrane</keyword>
<dbReference type="FunFam" id="3.30.565.10:FF:000010">
    <property type="entry name" value="Sensor histidine kinase RcsC"/>
    <property type="match status" value="1"/>
</dbReference>
<evidence type="ECO:0000256" key="13">
    <source>
        <dbReference type="SAM" id="Phobius"/>
    </source>
</evidence>
<dbReference type="Gene3D" id="3.30.450.40">
    <property type="match status" value="1"/>
</dbReference>
<feature type="compositionally biased region" description="Low complexity" evidence="12">
    <location>
        <begin position="477"/>
        <end position="499"/>
    </location>
</feature>
<evidence type="ECO:0000256" key="4">
    <source>
        <dbReference type="ARBA" id="ARBA00018672"/>
    </source>
</evidence>
<dbReference type="EMBL" id="CP017269">
    <property type="protein sequence ID" value="AOT70774.1"/>
    <property type="molecule type" value="Genomic_DNA"/>
</dbReference>
<dbReference type="EC" id="2.7.13.3" evidence="3"/>
<evidence type="ECO:0000256" key="1">
    <source>
        <dbReference type="ARBA" id="ARBA00000085"/>
    </source>
</evidence>
<comment type="catalytic activity">
    <reaction evidence="1">
        <text>ATP + protein L-histidine = ADP + protein N-phospho-L-histidine.</text>
        <dbReference type="EC" id="2.7.13.3"/>
    </reaction>
</comment>
<dbReference type="CDD" id="cd16922">
    <property type="entry name" value="HATPase_EvgS-ArcB-TorS-like"/>
    <property type="match status" value="1"/>
</dbReference>
<evidence type="ECO:0000256" key="9">
    <source>
        <dbReference type="ARBA" id="ARBA00024867"/>
    </source>
</evidence>
<dbReference type="SMART" id="SM00448">
    <property type="entry name" value="REC"/>
    <property type="match status" value="3"/>
</dbReference>
<dbReference type="SMART" id="SM00388">
    <property type="entry name" value="HisKA"/>
    <property type="match status" value="1"/>
</dbReference>
<evidence type="ECO:0000256" key="6">
    <source>
        <dbReference type="ARBA" id="ARBA00022679"/>
    </source>
</evidence>
<gene>
    <name evidence="16" type="ORF">Gferi_15040</name>
</gene>
<organism evidence="16 17">
    <name type="scientific">Geosporobacter ferrireducens</name>
    <dbReference type="NCBI Taxonomy" id="1424294"/>
    <lineage>
        <taxon>Bacteria</taxon>
        <taxon>Bacillati</taxon>
        <taxon>Bacillota</taxon>
        <taxon>Clostridia</taxon>
        <taxon>Peptostreptococcales</taxon>
        <taxon>Thermotaleaceae</taxon>
        <taxon>Geosporobacter</taxon>
    </lineage>
</organism>
<dbReference type="InterPro" id="IPR011006">
    <property type="entry name" value="CheY-like_superfamily"/>
</dbReference>
<dbReference type="STRING" id="1424294.Gferi_15040"/>
<evidence type="ECO:0000313" key="16">
    <source>
        <dbReference type="EMBL" id="AOT70774.1"/>
    </source>
</evidence>
<comment type="similarity">
    <text evidence="2">In the N-terminal section; belongs to the phytochrome family.</text>
</comment>
<feature type="modified residue" description="4-aspartylphosphate" evidence="11">
    <location>
        <position position="969"/>
    </location>
</feature>
<evidence type="ECO:0000313" key="17">
    <source>
        <dbReference type="Proteomes" id="UP000095743"/>
    </source>
</evidence>
<keyword evidence="13" id="KW-0472">Membrane</keyword>
<evidence type="ECO:0000256" key="8">
    <source>
        <dbReference type="ARBA" id="ARBA00023012"/>
    </source>
</evidence>
<evidence type="ECO:0000256" key="5">
    <source>
        <dbReference type="ARBA" id="ARBA00022553"/>
    </source>
</evidence>
<dbReference type="SMART" id="SM00387">
    <property type="entry name" value="HATPase_c"/>
    <property type="match status" value="1"/>
</dbReference>
<dbReference type="InterPro" id="IPR003018">
    <property type="entry name" value="GAF"/>
</dbReference>
<evidence type="ECO:0000256" key="10">
    <source>
        <dbReference type="ARBA" id="ARBA00074306"/>
    </source>
</evidence>
<dbReference type="Gene3D" id="3.30.565.10">
    <property type="entry name" value="Histidine kinase-like ATPase, C-terminal domain"/>
    <property type="match status" value="1"/>
</dbReference>
<dbReference type="InterPro" id="IPR003661">
    <property type="entry name" value="HisK_dim/P_dom"/>
</dbReference>
<dbReference type="AlphaFoldDB" id="A0A1D8GIN3"/>
<evidence type="ECO:0000259" key="15">
    <source>
        <dbReference type="PROSITE" id="PS50110"/>
    </source>
</evidence>
<dbReference type="InterPro" id="IPR036890">
    <property type="entry name" value="HATPase_C_sf"/>
</dbReference>
<dbReference type="InterPro" id="IPR024478">
    <property type="entry name" value="HlyB_4HB_MCP"/>
</dbReference>
<dbReference type="Proteomes" id="UP000095743">
    <property type="component" value="Chromosome"/>
</dbReference>
<feature type="domain" description="Response regulatory" evidence="15">
    <location>
        <begin position="798"/>
        <end position="911"/>
    </location>
</feature>
<dbReference type="KEGG" id="gfe:Gferi_15040"/>
<evidence type="ECO:0000256" key="11">
    <source>
        <dbReference type="PROSITE-ProRule" id="PRU00169"/>
    </source>
</evidence>
<comment type="function">
    <text evidence="9">May play the central regulatory role in sporulation. It may be an element of the effector pathway responsible for the activation of sporulation genes in response to nutritional stress. Spo0A may act in concert with spo0H (a sigma factor) to control the expression of some genes that are critical to the sporulation process.</text>
</comment>
<keyword evidence="5 11" id="KW-0597">Phosphoprotein</keyword>
<name>A0A1D8GIN3_9FIRM</name>
<dbReference type="SMART" id="SM00065">
    <property type="entry name" value="GAF"/>
    <property type="match status" value="1"/>
</dbReference>
<dbReference type="Pfam" id="PF00072">
    <property type="entry name" value="Response_reg"/>
    <property type="match status" value="3"/>
</dbReference>
<dbReference type="RefSeq" id="WP_069977909.1">
    <property type="nucleotide sequence ID" value="NZ_CP017269.1"/>
</dbReference>
<dbReference type="Pfam" id="PF02518">
    <property type="entry name" value="HATPase_c"/>
    <property type="match status" value="1"/>
</dbReference>
<dbReference type="SUPFAM" id="SSF55781">
    <property type="entry name" value="GAF domain-like"/>
    <property type="match status" value="1"/>
</dbReference>
<dbReference type="PANTHER" id="PTHR45339:SF1">
    <property type="entry name" value="HYBRID SIGNAL TRANSDUCTION HISTIDINE KINASE J"/>
    <property type="match status" value="1"/>
</dbReference>
<dbReference type="SUPFAM" id="SSF55874">
    <property type="entry name" value="ATPase domain of HSP90 chaperone/DNA topoisomerase II/histidine kinase"/>
    <property type="match status" value="1"/>
</dbReference>
<keyword evidence="13" id="KW-1133">Transmembrane helix</keyword>
<feature type="region of interest" description="Disordered" evidence="12">
    <location>
        <begin position="472"/>
        <end position="499"/>
    </location>
</feature>
<dbReference type="Pfam" id="PF12729">
    <property type="entry name" value="4HB_MCP_1"/>
    <property type="match status" value="1"/>
</dbReference>
<feature type="domain" description="Histidine kinase" evidence="14">
    <location>
        <begin position="543"/>
        <end position="763"/>
    </location>
</feature>
<feature type="modified residue" description="4-aspartylphosphate" evidence="11">
    <location>
        <position position="1113"/>
    </location>
</feature>
<dbReference type="PRINTS" id="PR00344">
    <property type="entry name" value="BCTRLSENSOR"/>
</dbReference>
<dbReference type="InterPro" id="IPR001789">
    <property type="entry name" value="Sig_transdc_resp-reg_receiver"/>
</dbReference>
<dbReference type="SUPFAM" id="SSF47384">
    <property type="entry name" value="Homodimeric domain of signal transducing histidine kinase"/>
    <property type="match status" value="1"/>
</dbReference>
<evidence type="ECO:0000256" key="12">
    <source>
        <dbReference type="SAM" id="MobiDB-lite"/>
    </source>
</evidence>
<keyword evidence="8" id="KW-0902">Two-component regulatory system</keyword>
<sequence>MQWLRDLSIRSRLISIVLFSIVVFCGFGIFTIIGMNRLGTVTSRIYEDPLTVSNAAVEARVNIIKIQRAIKGFILSPKDEAANEEMQDVEVLGNRVLECLNIIKQQAGLKENQEAEKEVRELFLKWRKSHEQVYALVLENRQEEAASITRLQNSPLVEQMDAKLMQIDYNAQNFADSLVLQARQIEKNLRLVLILLIIGLGIMFTLFVWLNIRSILRPIEMLKAAMNRSTVTGKLEKADLAGDNEITEMSKFYNLLVQKLENQFWIKDNQNLLNHEMSGTLSLDGLTQRALNLLARELNAGKGTFYLYDPKEKSLHLHASFAFTQREHLSNCYRLGEGIIGQVALEKKPILLKNINKQEMYIETGVLHEAPLNVYTFPLIHEAELYGVIELASFEPFDELKQEFLNEGANIVAINLYSAIQNQKVKDLLAISEEAQREARTAADQLKRANRTLEEQQVLLQQQTEELQKTNAELEEQQQQLQQQSEELQQTNSQLEEQQQQLEEQSVLLNKRNRDLEISRGELQKRSKQLEISNKYKSEFLANMSHELRTPLNSIILLSRLLMRKDKDGLGKENYEKINVIYNSGQELLRLINDILDLSKIEAGKMDINQAEFHTKALATELRQLFESIAQEKKIEFNVVDELNAVLSGDRDKISQILRNFISNAIKFTEKGSVSLRIMADKQQNNRVKFSVTDTGIGVSEENMSRIFQEFQQGDGSISRKFGGTGLGLSISKKLAELLGGEIQVSSKVGEGSTFTLYLKDSSLLSKENYAAKEYTDALQECAAATSESNFVQKSEKVILIIEDDENFANHIMEMNKAMGFDTIVGKSGKEGLHYAKEYPVDGILLDLMLPDMSGIDVLRELKRTAALRKIPVHVISAKDKNNLLQKMGAIGYQQKPVEEQDLVESISKLVDFSNKKQKQLLIIEDNEAQRKAMEALISGEDVQIQTAGTEEEAILEIDKGIYDAIILDLGLGSGDGINICKYIEEKKLETPVIVYTGSDLTVQQEKEIRKYTDSIIIKTANSDARLLDEVTLFLHQVKKREERDQYLLSKTNKDYALRLDGKKILIVDDDPRNLFVLATALEEYGAEILEAENGEAALKKLNRQAVDLILMDVMMPVMDGLETMKKIREDKSLQNIPIIAITAKSLKEDRAKCIAAGANDYVSKPVDYDVLIRLVKAWINK</sequence>
<dbReference type="Pfam" id="PF00512">
    <property type="entry name" value="HisKA"/>
    <property type="match status" value="1"/>
</dbReference>
<dbReference type="PROSITE" id="PS50110">
    <property type="entry name" value="RESPONSE_REGULATORY"/>
    <property type="match status" value="3"/>
</dbReference>
<dbReference type="CDD" id="cd00156">
    <property type="entry name" value="REC"/>
    <property type="match status" value="1"/>
</dbReference>
<protein>
    <recommendedName>
        <fullName evidence="10">Circadian input-output histidine kinase CikA</fullName>
        <ecNumber evidence="3">2.7.13.3</ecNumber>
    </recommendedName>
    <alternativeName>
        <fullName evidence="4">Stage 0 sporulation protein A homolog</fullName>
    </alternativeName>
</protein>
<feature type="transmembrane region" description="Helical" evidence="13">
    <location>
        <begin position="12"/>
        <end position="35"/>
    </location>
</feature>
<dbReference type="PROSITE" id="PS50109">
    <property type="entry name" value="HIS_KIN"/>
    <property type="match status" value="1"/>
</dbReference>
<feature type="domain" description="Response regulatory" evidence="15">
    <location>
        <begin position="1064"/>
        <end position="1180"/>
    </location>
</feature>
<evidence type="ECO:0000259" key="14">
    <source>
        <dbReference type="PROSITE" id="PS50109"/>
    </source>
</evidence>
<evidence type="ECO:0000256" key="7">
    <source>
        <dbReference type="ARBA" id="ARBA00022777"/>
    </source>
</evidence>
<keyword evidence="17" id="KW-1185">Reference proteome</keyword>
<dbReference type="InterPro" id="IPR036097">
    <property type="entry name" value="HisK_dim/P_sf"/>
</dbReference>
<dbReference type="InterPro" id="IPR004358">
    <property type="entry name" value="Sig_transdc_His_kin-like_C"/>
</dbReference>
<dbReference type="InterPro" id="IPR029016">
    <property type="entry name" value="GAF-like_dom_sf"/>
</dbReference>